<dbReference type="EMBL" id="JAUHJS010000007">
    <property type="protein sequence ID" value="MDN4166575.1"/>
    <property type="molecule type" value="Genomic_DNA"/>
</dbReference>
<keyword evidence="4" id="KW-0862">Zinc</keyword>
<dbReference type="EC" id="1.13.11.29" evidence="7"/>
<dbReference type="PANTHER" id="PTHR30096:SF0">
    <property type="entry name" value="4,5-DOPA DIOXYGENASE EXTRADIOL-LIKE PROTEIN"/>
    <property type="match status" value="1"/>
</dbReference>
<dbReference type="Gene3D" id="3.40.830.10">
    <property type="entry name" value="LigB-like"/>
    <property type="match status" value="1"/>
</dbReference>
<evidence type="ECO:0000256" key="3">
    <source>
        <dbReference type="ARBA" id="ARBA00022723"/>
    </source>
</evidence>
<evidence type="ECO:0000259" key="6">
    <source>
        <dbReference type="Pfam" id="PF02900"/>
    </source>
</evidence>
<evidence type="ECO:0000256" key="1">
    <source>
        <dbReference type="ARBA" id="ARBA00001947"/>
    </source>
</evidence>
<keyword evidence="5 7" id="KW-0560">Oxidoreductase</keyword>
<keyword evidence="8" id="KW-1185">Reference proteome</keyword>
<dbReference type="GO" id="GO:0050297">
    <property type="term" value="F:stizolobate synthase activity"/>
    <property type="evidence" value="ECO:0007669"/>
    <property type="project" value="UniProtKB-EC"/>
</dbReference>
<keyword evidence="7" id="KW-0223">Dioxygenase</keyword>
<dbReference type="InterPro" id="IPR014436">
    <property type="entry name" value="Extradiol_dOase_DODA"/>
</dbReference>
<organism evidence="7 8">
    <name type="scientific">Shiella aurantiaca</name>
    <dbReference type="NCBI Taxonomy" id="3058365"/>
    <lineage>
        <taxon>Bacteria</taxon>
        <taxon>Pseudomonadati</taxon>
        <taxon>Bacteroidota</taxon>
        <taxon>Cytophagia</taxon>
        <taxon>Cytophagales</taxon>
        <taxon>Shiellaceae</taxon>
        <taxon>Shiella</taxon>
    </lineage>
</organism>
<evidence type="ECO:0000256" key="4">
    <source>
        <dbReference type="ARBA" id="ARBA00022833"/>
    </source>
</evidence>
<keyword evidence="3" id="KW-0479">Metal-binding</keyword>
<dbReference type="InterPro" id="IPR004183">
    <property type="entry name" value="Xdiol_dOase_suB"/>
</dbReference>
<dbReference type="SUPFAM" id="SSF53213">
    <property type="entry name" value="LigB-like"/>
    <property type="match status" value="1"/>
</dbReference>
<comment type="similarity">
    <text evidence="2">Belongs to the DODA-type extradiol aromatic ring-opening dioxygenase family.</text>
</comment>
<protein>
    <submittedName>
        <fullName evidence="7">4,5-DOPA dioxygenase extradiol</fullName>
        <ecNumber evidence="7">1.13.11.29</ecNumber>
    </submittedName>
</protein>
<gene>
    <name evidence="7" type="primary">ygiD</name>
    <name evidence="7" type="ORF">QWY31_13785</name>
</gene>
<sequence length="306" mass="34699">MFKHLFWSCVYKPMQRREALKGIVTLSISLPMTSLHDLKNWVSSKESSDKMPVLFVGHGNPMNVLWDNAFTRHLSALGQRLEAPKAVLVISAHWLSRGTHVATNPAPPTIHDFGGFPSEMYEIQYPAPGAPDLAMEIAQRVHFTEVHTDEEMGLDHGAWTVLRWMYPEANIPVFQMSIDATQGPTYHYALAKDLAFLRKRGVMILGSGNIVHNLRILDWQNPEATPFDWAKEFDEKVKTQILNGDHQPLIDYLQWGTLAKTAVPTNDHYLPMLYTLGLKEKSDEVSFTYEGFHHGSISMRCIQLSS</sequence>
<comment type="caution">
    <text evidence="7">The sequence shown here is derived from an EMBL/GenBank/DDBJ whole genome shotgun (WGS) entry which is preliminary data.</text>
</comment>
<dbReference type="PANTHER" id="PTHR30096">
    <property type="entry name" value="4,5-DOPA DIOXYGENASE EXTRADIOL-LIKE PROTEIN"/>
    <property type="match status" value="1"/>
</dbReference>
<accession>A0ABT8F7Z7</accession>
<dbReference type="CDD" id="cd07363">
    <property type="entry name" value="45_DOPA_Dioxygenase"/>
    <property type="match status" value="1"/>
</dbReference>
<evidence type="ECO:0000256" key="5">
    <source>
        <dbReference type="ARBA" id="ARBA00023002"/>
    </source>
</evidence>
<dbReference type="PIRSF" id="PIRSF006157">
    <property type="entry name" value="Doxgns_DODA"/>
    <property type="match status" value="1"/>
</dbReference>
<reference evidence="7" key="1">
    <citation type="submission" date="2023-06" db="EMBL/GenBank/DDBJ databases">
        <title>Cytophagales bacterium Strain LB-30, isolated from soil.</title>
        <authorList>
            <person name="Liu B."/>
        </authorList>
    </citation>
    <scope>NUCLEOTIDE SEQUENCE</scope>
    <source>
        <strain evidence="7">LB-30</strain>
    </source>
</reference>
<evidence type="ECO:0000313" key="8">
    <source>
        <dbReference type="Proteomes" id="UP001168552"/>
    </source>
</evidence>
<proteinExistence type="inferred from homology"/>
<name>A0ABT8F7Z7_9BACT</name>
<comment type="cofactor">
    <cofactor evidence="1">
        <name>Zn(2+)</name>
        <dbReference type="ChEBI" id="CHEBI:29105"/>
    </cofactor>
</comment>
<dbReference type="Pfam" id="PF02900">
    <property type="entry name" value="LigB"/>
    <property type="match status" value="1"/>
</dbReference>
<evidence type="ECO:0000256" key="2">
    <source>
        <dbReference type="ARBA" id="ARBA00007581"/>
    </source>
</evidence>
<evidence type="ECO:0000313" key="7">
    <source>
        <dbReference type="EMBL" id="MDN4166575.1"/>
    </source>
</evidence>
<feature type="domain" description="Extradiol ring-cleavage dioxygenase class III enzyme subunit B" evidence="6">
    <location>
        <begin position="56"/>
        <end position="291"/>
    </location>
</feature>
<dbReference type="NCBIfam" id="NF007914">
    <property type="entry name" value="PRK10628.1"/>
    <property type="match status" value="1"/>
</dbReference>
<dbReference type="Proteomes" id="UP001168552">
    <property type="component" value="Unassembled WGS sequence"/>
</dbReference>